<proteinExistence type="predicted"/>
<dbReference type="AlphaFoldDB" id="A0A3D3REB6"/>
<evidence type="ECO:0000313" key="3">
    <source>
        <dbReference type="Proteomes" id="UP000263642"/>
    </source>
</evidence>
<feature type="region of interest" description="Disordered" evidence="1">
    <location>
        <begin position="75"/>
        <end position="109"/>
    </location>
</feature>
<reference evidence="2 3" key="1">
    <citation type="journal article" date="2018" name="Nat. Biotechnol.">
        <title>A standardized bacterial taxonomy based on genome phylogeny substantially revises the tree of life.</title>
        <authorList>
            <person name="Parks D.H."/>
            <person name="Chuvochina M."/>
            <person name="Waite D.W."/>
            <person name="Rinke C."/>
            <person name="Skarshewski A."/>
            <person name="Chaumeil P.A."/>
            <person name="Hugenholtz P."/>
        </authorList>
    </citation>
    <scope>NUCLEOTIDE SEQUENCE [LARGE SCALE GENOMIC DNA]</scope>
    <source>
        <strain evidence="2">UBA9375</strain>
    </source>
</reference>
<accession>A0A3D3REB6</accession>
<dbReference type="EMBL" id="DQAY01000191">
    <property type="protein sequence ID" value="HCO27155.1"/>
    <property type="molecule type" value="Genomic_DNA"/>
</dbReference>
<name>A0A3D3REB6_9PLAN</name>
<sequence length="233" mass="25961">MNRQDLDETIIWLWYSVSSERVVSSISALKNKRVCPMKKKTRRMFDATSLLLAAVMVMLAGNGCKDPKEIARQQGETIEDKPQSKAPQEPVAENAAADEQGGNANEDKKSIIHKTTAVVVDAKKALENPDIEVVDGKIKGVDPFTQAGSAYVSMASRVSTLGMQQAIKAHKALNDRFPTYDEYMQMMKENRIEFAELPPYKMYGYDAESGNILVLQDNRKKAELYKKAGIPLD</sequence>
<evidence type="ECO:0000256" key="1">
    <source>
        <dbReference type="SAM" id="MobiDB-lite"/>
    </source>
</evidence>
<organism evidence="2 3">
    <name type="scientific">Gimesia maris</name>
    <dbReference type="NCBI Taxonomy" id="122"/>
    <lineage>
        <taxon>Bacteria</taxon>
        <taxon>Pseudomonadati</taxon>
        <taxon>Planctomycetota</taxon>
        <taxon>Planctomycetia</taxon>
        <taxon>Planctomycetales</taxon>
        <taxon>Planctomycetaceae</taxon>
        <taxon>Gimesia</taxon>
    </lineage>
</organism>
<comment type="caution">
    <text evidence="2">The sequence shown here is derived from an EMBL/GenBank/DDBJ whole genome shotgun (WGS) entry which is preliminary data.</text>
</comment>
<dbReference type="Proteomes" id="UP000263642">
    <property type="component" value="Unassembled WGS sequence"/>
</dbReference>
<protein>
    <submittedName>
        <fullName evidence="2">Uncharacterized protein</fullName>
    </submittedName>
</protein>
<gene>
    <name evidence="2" type="ORF">DIT97_30670</name>
</gene>
<evidence type="ECO:0000313" key="2">
    <source>
        <dbReference type="EMBL" id="HCO27155.1"/>
    </source>
</evidence>